<dbReference type="EMBL" id="GBRH01162794">
    <property type="protein sequence ID" value="JAE35102.1"/>
    <property type="molecule type" value="Transcribed_RNA"/>
</dbReference>
<sequence>MKVPFHQSTSTVIFDVISLTTQRVSYGGRATQSDLAECALMKVSNRKNRSTLRAILLCKIKHSLYKEDQNIVSGRKTEVPL</sequence>
<reference evidence="1" key="1">
    <citation type="submission" date="2014-09" db="EMBL/GenBank/DDBJ databases">
        <authorList>
            <person name="Magalhaes I.L.F."/>
            <person name="Oliveira U."/>
            <person name="Santos F.R."/>
            <person name="Vidigal T.H.D.A."/>
            <person name="Brescovit A.D."/>
            <person name="Santos A.J."/>
        </authorList>
    </citation>
    <scope>NUCLEOTIDE SEQUENCE</scope>
    <source>
        <tissue evidence="1">Shoot tissue taken approximately 20 cm above the soil surface</tissue>
    </source>
</reference>
<name>A0A0A9HEF5_ARUDO</name>
<dbReference type="AlphaFoldDB" id="A0A0A9HEF5"/>
<proteinExistence type="predicted"/>
<reference evidence="1" key="2">
    <citation type="journal article" date="2015" name="Data Brief">
        <title>Shoot transcriptome of the giant reed, Arundo donax.</title>
        <authorList>
            <person name="Barrero R.A."/>
            <person name="Guerrero F.D."/>
            <person name="Moolhuijzen P."/>
            <person name="Goolsby J.A."/>
            <person name="Tidwell J."/>
            <person name="Bellgard S.E."/>
            <person name="Bellgard M.I."/>
        </authorList>
    </citation>
    <scope>NUCLEOTIDE SEQUENCE</scope>
    <source>
        <tissue evidence="1">Shoot tissue taken approximately 20 cm above the soil surface</tissue>
    </source>
</reference>
<organism evidence="1">
    <name type="scientific">Arundo donax</name>
    <name type="common">Giant reed</name>
    <name type="synonym">Donax arundinaceus</name>
    <dbReference type="NCBI Taxonomy" id="35708"/>
    <lineage>
        <taxon>Eukaryota</taxon>
        <taxon>Viridiplantae</taxon>
        <taxon>Streptophyta</taxon>
        <taxon>Embryophyta</taxon>
        <taxon>Tracheophyta</taxon>
        <taxon>Spermatophyta</taxon>
        <taxon>Magnoliopsida</taxon>
        <taxon>Liliopsida</taxon>
        <taxon>Poales</taxon>
        <taxon>Poaceae</taxon>
        <taxon>PACMAD clade</taxon>
        <taxon>Arundinoideae</taxon>
        <taxon>Arundineae</taxon>
        <taxon>Arundo</taxon>
    </lineage>
</organism>
<protein>
    <submittedName>
        <fullName evidence="1">Uncharacterized protein</fullName>
    </submittedName>
</protein>
<evidence type="ECO:0000313" key="1">
    <source>
        <dbReference type="EMBL" id="JAE35102.1"/>
    </source>
</evidence>
<accession>A0A0A9HEF5</accession>